<evidence type="ECO:0000256" key="2">
    <source>
        <dbReference type="SAM" id="SignalP"/>
    </source>
</evidence>
<feature type="compositionally biased region" description="Low complexity" evidence="1">
    <location>
        <begin position="92"/>
        <end position="105"/>
    </location>
</feature>
<dbReference type="Proteomes" id="UP001501371">
    <property type="component" value="Unassembled WGS sequence"/>
</dbReference>
<accession>A0ABN1UGI4</accession>
<gene>
    <name evidence="3" type="ORF">GCM10009654_00930</name>
</gene>
<dbReference type="PANTHER" id="PTHR42685:SF19">
    <property type="entry name" value="POSSIBLE OXIDOREDUCTASE"/>
    <property type="match status" value="1"/>
</dbReference>
<name>A0ABN1UGI4_9ACTN</name>
<dbReference type="InterPro" id="IPR050407">
    <property type="entry name" value="Geranylgeranyl_reductase"/>
</dbReference>
<feature type="compositionally biased region" description="Low complexity" evidence="1">
    <location>
        <begin position="48"/>
        <end position="69"/>
    </location>
</feature>
<reference evidence="3 4" key="1">
    <citation type="journal article" date="2019" name="Int. J. Syst. Evol. Microbiol.">
        <title>The Global Catalogue of Microorganisms (GCM) 10K type strain sequencing project: providing services to taxonomists for standard genome sequencing and annotation.</title>
        <authorList>
            <consortium name="The Broad Institute Genomics Platform"/>
            <consortium name="The Broad Institute Genome Sequencing Center for Infectious Disease"/>
            <person name="Wu L."/>
            <person name="Ma J."/>
        </authorList>
    </citation>
    <scope>NUCLEOTIDE SEQUENCE [LARGE SCALE GENOMIC DNA]</scope>
    <source>
        <strain evidence="3 4">JCM 12696</strain>
    </source>
</reference>
<protein>
    <recommendedName>
        <fullName evidence="5">Monooxygenase</fullName>
    </recommendedName>
</protein>
<feature type="signal peptide" evidence="2">
    <location>
        <begin position="1"/>
        <end position="19"/>
    </location>
</feature>
<evidence type="ECO:0000313" key="3">
    <source>
        <dbReference type="EMBL" id="GAA1149508.1"/>
    </source>
</evidence>
<keyword evidence="2" id="KW-0732">Signal</keyword>
<feature type="chain" id="PRO_5045036008" description="Monooxygenase" evidence="2">
    <location>
        <begin position="20"/>
        <end position="218"/>
    </location>
</feature>
<sequence>MLWTACTGAALATATVLTAVPSASRATAHTTAHTTPYAVFLPGARPAPAPTLTTSAPGTPSASASVPSASVPPPSGPPTSGPPTSGPPTPGAPSGTSGPSAAGPAGSPGVGAPGPPRGRSPRRAAGRLLLVGDAAGYVDALTGEGVALALASAEAAVRCLTEGRPQDYDRRWRALSRRHRLLTHGLLACAGRPAGARLIVPAAARAPAVFRAAVRALS</sequence>
<evidence type="ECO:0008006" key="5">
    <source>
        <dbReference type="Google" id="ProtNLM"/>
    </source>
</evidence>
<evidence type="ECO:0000313" key="4">
    <source>
        <dbReference type="Proteomes" id="UP001501371"/>
    </source>
</evidence>
<proteinExistence type="predicted"/>
<feature type="compositionally biased region" description="Pro residues" evidence="1">
    <location>
        <begin position="70"/>
        <end position="91"/>
    </location>
</feature>
<comment type="caution">
    <text evidence="3">The sequence shown here is derived from an EMBL/GenBank/DDBJ whole genome shotgun (WGS) entry which is preliminary data.</text>
</comment>
<dbReference type="Gene3D" id="3.50.50.60">
    <property type="entry name" value="FAD/NAD(P)-binding domain"/>
    <property type="match status" value="1"/>
</dbReference>
<dbReference type="PANTHER" id="PTHR42685">
    <property type="entry name" value="GERANYLGERANYL DIPHOSPHATE REDUCTASE"/>
    <property type="match status" value="1"/>
</dbReference>
<organism evidence="3 4">
    <name type="scientific">Streptomyces hebeiensis</name>
    <dbReference type="NCBI Taxonomy" id="229486"/>
    <lineage>
        <taxon>Bacteria</taxon>
        <taxon>Bacillati</taxon>
        <taxon>Actinomycetota</taxon>
        <taxon>Actinomycetes</taxon>
        <taxon>Kitasatosporales</taxon>
        <taxon>Streptomycetaceae</taxon>
        <taxon>Streptomyces</taxon>
    </lineage>
</organism>
<dbReference type="SUPFAM" id="SSF51905">
    <property type="entry name" value="FAD/NAD(P)-binding domain"/>
    <property type="match status" value="1"/>
</dbReference>
<feature type="region of interest" description="Disordered" evidence="1">
    <location>
        <begin position="48"/>
        <end position="122"/>
    </location>
</feature>
<keyword evidence="4" id="KW-1185">Reference proteome</keyword>
<evidence type="ECO:0000256" key="1">
    <source>
        <dbReference type="SAM" id="MobiDB-lite"/>
    </source>
</evidence>
<dbReference type="InterPro" id="IPR036188">
    <property type="entry name" value="FAD/NAD-bd_sf"/>
</dbReference>
<dbReference type="EMBL" id="BAAAKV010000001">
    <property type="protein sequence ID" value="GAA1149508.1"/>
    <property type="molecule type" value="Genomic_DNA"/>
</dbReference>